<keyword evidence="2" id="KW-0815">Transposition</keyword>
<reference evidence="8" key="2">
    <citation type="journal article" date="2013" name="Stand. Genomic Sci.">
        <title>Complete genome sequence of Desulfocapsa sulfexigens, a marine deltaproteobacterium specialized in disproportionating inorganic sulfur compounds.</title>
        <authorList>
            <person name="Finster K.W."/>
            <person name="Kjeldsen K.U."/>
            <person name="Kube M."/>
            <person name="Reinhardt R."/>
            <person name="Mussmann M."/>
            <person name="Amann R."/>
            <person name="Schreiber L."/>
        </authorList>
    </citation>
    <scope>NUCLEOTIDE SEQUENCE [LARGE SCALE GENOMIC DNA]</scope>
    <source>
        <strain evidence="8">DSM 10523 / SB164P1</strain>
    </source>
</reference>
<evidence type="ECO:0000256" key="1">
    <source>
        <dbReference type="ARBA" id="ARBA00009402"/>
    </source>
</evidence>
<dbReference type="Proteomes" id="UP000011724">
    <property type="component" value="Chromosome"/>
</dbReference>
<dbReference type="InterPro" id="IPR002513">
    <property type="entry name" value="Tn3_Tnp_DDE_dom"/>
</dbReference>
<organism evidence="7 8">
    <name type="scientific">Pseudodesulfovibrio piezophilus (strain DSM 21447 / JCM 15486 / C1TLV30)</name>
    <name type="common">Desulfovibrio piezophilus</name>
    <dbReference type="NCBI Taxonomy" id="1322246"/>
    <lineage>
        <taxon>Bacteria</taxon>
        <taxon>Pseudomonadati</taxon>
        <taxon>Thermodesulfobacteriota</taxon>
        <taxon>Desulfovibrionia</taxon>
        <taxon>Desulfovibrionales</taxon>
        <taxon>Desulfovibrionaceae</taxon>
    </lineage>
</organism>
<gene>
    <name evidence="7" type="primary">tnpA</name>
    <name evidence="7" type="ordered locus">BN4_10635</name>
</gene>
<dbReference type="Pfam" id="PF13700">
    <property type="entry name" value="DUF4158"/>
    <property type="match status" value="1"/>
</dbReference>
<keyword evidence="3" id="KW-0238">DNA-binding</keyword>
<dbReference type="PATRIC" id="fig|879567.3.peg.655"/>
<keyword evidence="8" id="KW-1185">Reference proteome</keyword>
<evidence type="ECO:0000256" key="4">
    <source>
        <dbReference type="ARBA" id="ARBA00023172"/>
    </source>
</evidence>
<name>M1WQU2_PSEP2</name>
<dbReference type="GO" id="GO:0006313">
    <property type="term" value="P:DNA transposition"/>
    <property type="evidence" value="ECO:0007669"/>
    <property type="project" value="InterPro"/>
</dbReference>
<evidence type="ECO:0000313" key="7">
    <source>
        <dbReference type="EMBL" id="CCH47872.1"/>
    </source>
</evidence>
<evidence type="ECO:0000259" key="5">
    <source>
        <dbReference type="Pfam" id="PF01526"/>
    </source>
</evidence>
<dbReference type="InterPro" id="IPR047653">
    <property type="entry name" value="Tn3-like_transpos"/>
</dbReference>
<evidence type="ECO:0000256" key="2">
    <source>
        <dbReference type="ARBA" id="ARBA00022578"/>
    </source>
</evidence>
<dbReference type="OrthoDB" id="5292689at2"/>
<dbReference type="GO" id="GO:0003677">
    <property type="term" value="F:DNA binding"/>
    <property type="evidence" value="ECO:0007669"/>
    <property type="project" value="UniProtKB-KW"/>
</dbReference>
<dbReference type="AlphaFoldDB" id="M1WQU2"/>
<dbReference type="GO" id="GO:0004803">
    <property type="term" value="F:transposase activity"/>
    <property type="evidence" value="ECO:0007669"/>
    <property type="project" value="InterPro"/>
</dbReference>
<dbReference type="EMBL" id="FO203427">
    <property type="protein sequence ID" value="CCH47872.1"/>
    <property type="molecule type" value="Genomic_DNA"/>
</dbReference>
<feature type="domain" description="Tn3 transposase DDE" evidence="5">
    <location>
        <begin position="581"/>
        <end position="966"/>
    </location>
</feature>
<dbReference type="InterPro" id="IPR025296">
    <property type="entry name" value="DUF4158"/>
</dbReference>
<accession>M1WQU2</accession>
<dbReference type="HOGENOM" id="CLU_009098_1_0_7"/>
<sequence length="974" mass="112397">MPRRTVLSSSQRTVFEVLPSVPDLLTRYYVLDEDELALISKCRRPRNRLGFALQLCLIKFPGRALRPDDEIPDSLVEFIAEQIEEESEVFCGYADRDQTRREHFKTLIEFFRLSRFGDSHYQEMVRWLTPIAVDNPKSTFLVGATLNELRRRKILHPALTVVERLVAQVKIQADRRVYNEVTGLLSDRHQADLKFWLNPRGEKSQSRLSWIRQPAGRPSPINVILIMEKLAAIRLLGLPSEVLDAVPTIRRKQLAQEGNRIAVHNLRMLNEQRRYTIMTVCLLEIQRSLMDEVVNMHDRIIGSLMRRSQRKQATQLQDDAKNIKTTVNVFSKLGQALIKAREEHLDPWELIEAELSWDDFRATVEAAENLSQPQRFDYLHYVDTSFNQIRRYAPTMLEHFDFRASSGGRDVLTAIDIIRDMNKTGKRKLPDQVPTSFIPKRWQPFIFETDGLNRRYYELCALSELRNRLRSGDVWVPGSRQFEDFNEYLMGPSAFRQLQESREIPVAVETDCTRYISERKELLESQLEEFQRLLRSNDLDTVCLKNGRLSMQPYRGNSVPDEAKQFSRRVYAELPRIKITDLLIEVDQWTGFTEQFTHLRTGQPSQDKESLLSVILSDGINLGLTRMAEASSGASYKQLSWVSDWYVRSECYSRGLAEITNYHHIIPLAGQWGDGSTSSSDGQHFPLGSVGRGLGDVNARYGRDPGVIFYTHISDQYTPFHSQLINATARDATYVLDGLLYHESNLNIEEHYTDTAGFTDHVFALCHLLGFRFAPRIRNIGDVKLYTFGSAKRWADLEPLIGSKIKQKDIENQWEEILRLASSIRLGTVTASLIIRKLASYPRQNKLALAIRELGRLERTLFLLDWVKKPELRSRVQAGLNKGESRNALARAVFFNRLGEVRDRSFESQCYRTSGLNLVVATIILWNTVYLEKAVKKVREEMDVPEEFQSYLSPLGWEHINLTGDYIWNLGQTP</sequence>
<dbReference type="KEGG" id="dpi:BN4_10635"/>
<dbReference type="STRING" id="1322246.BN4_10635"/>
<dbReference type="BioCyc" id="DPIE1322246:BN4_RS03250-MONOMER"/>
<dbReference type="eggNOG" id="COG4644">
    <property type="taxonomic scope" value="Bacteria"/>
</dbReference>
<keyword evidence="4" id="KW-0233">DNA recombination</keyword>
<comment type="similarity">
    <text evidence="1">Belongs to the transposase 7 family.</text>
</comment>
<dbReference type="NCBIfam" id="NF033527">
    <property type="entry name" value="transpos_Tn3"/>
    <property type="match status" value="1"/>
</dbReference>
<evidence type="ECO:0000256" key="3">
    <source>
        <dbReference type="ARBA" id="ARBA00023125"/>
    </source>
</evidence>
<proteinExistence type="inferred from homology"/>
<protein>
    <submittedName>
        <fullName evidence="7">Transposase</fullName>
    </submittedName>
</protein>
<feature type="domain" description="DUF4158" evidence="6">
    <location>
        <begin position="7"/>
        <end position="169"/>
    </location>
</feature>
<reference evidence="7 8" key="1">
    <citation type="journal article" date="2013" name="PLoS ONE">
        <title>The first genomic and proteomic characterization of a deep-sea sulfate reducer: insights into the piezophilic lifestyle of Desulfovibrio piezophilus.</title>
        <authorList>
            <person name="Pradel N."/>
            <person name="Ji B."/>
            <person name="Gimenez G."/>
            <person name="Talla E."/>
            <person name="Lenoble P."/>
            <person name="Garel M."/>
            <person name="Tamburini C."/>
            <person name="Fourquet P."/>
            <person name="Lebrun R."/>
            <person name="Bertin P."/>
            <person name="Denis Y."/>
            <person name="Pophillat M."/>
            <person name="Barbe V."/>
            <person name="Ollivier B."/>
            <person name="Dolla A."/>
        </authorList>
    </citation>
    <scope>NUCLEOTIDE SEQUENCE [LARGE SCALE GENOMIC DNA]</scope>
    <source>
        <strain evidence="8">DSM 10523 / SB164P1</strain>
    </source>
</reference>
<dbReference type="Pfam" id="PF01526">
    <property type="entry name" value="DDE_Tnp_Tn3"/>
    <property type="match status" value="1"/>
</dbReference>
<evidence type="ECO:0000259" key="6">
    <source>
        <dbReference type="Pfam" id="PF13700"/>
    </source>
</evidence>
<evidence type="ECO:0000313" key="8">
    <source>
        <dbReference type="Proteomes" id="UP000011724"/>
    </source>
</evidence>
<dbReference type="RefSeq" id="WP_015413926.1">
    <property type="nucleotide sequence ID" value="NC_020409.1"/>
</dbReference>